<organism evidence="2 3">
    <name type="scientific">Subtercola boreus</name>
    <dbReference type="NCBI Taxonomy" id="120213"/>
    <lineage>
        <taxon>Bacteria</taxon>
        <taxon>Bacillati</taxon>
        <taxon>Actinomycetota</taxon>
        <taxon>Actinomycetes</taxon>
        <taxon>Micrococcales</taxon>
        <taxon>Microbacteriaceae</taxon>
        <taxon>Subtercola</taxon>
    </lineage>
</organism>
<evidence type="ECO:0000313" key="2">
    <source>
        <dbReference type="EMBL" id="RFA24138.1"/>
    </source>
</evidence>
<comment type="caution">
    <text evidence="2">The sequence shown here is derived from an EMBL/GenBank/DDBJ whole genome shotgun (WGS) entry which is preliminary data.</text>
</comment>
<evidence type="ECO:0000259" key="1">
    <source>
        <dbReference type="Pfam" id="PF22483"/>
    </source>
</evidence>
<name>A0A3E0W6N2_9MICO</name>
<reference evidence="2 3" key="1">
    <citation type="submission" date="2017-04" db="EMBL/GenBank/DDBJ databases">
        <title>Comparative genome analysis of Subtercola boreus.</title>
        <authorList>
            <person name="Cho Y.-J."/>
            <person name="Cho A."/>
            <person name="Kim O.-S."/>
            <person name="Lee J.-I."/>
        </authorList>
    </citation>
    <scope>NUCLEOTIDE SEQUENCE [LARGE SCALE GENOMIC DNA]</scope>
    <source>
        <strain evidence="2 3">P28004</strain>
    </source>
</reference>
<dbReference type="AlphaFoldDB" id="A0A3E0W6N2"/>
<feature type="non-terminal residue" evidence="2">
    <location>
        <position position="1"/>
    </location>
</feature>
<dbReference type="Pfam" id="PF22483">
    <property type="entry name" value="Mu-transpos_C_2"/>
    <property type="match status" value="1"/>
</dbReference>
<feature type="domain" description="Transposase for insertion sequence element IS21-like C-terminal" evidence="1">
    <location>
        <begin position="96"/>
        <end position="161"/>
    </location>
</feature>
<dbReference type="EMBL" id="NBXE01000105">
    <property type="protein sequence ID" value="RFA24138.1"/>
    <property type="molecule type" value="Genomic_DNA"/>
</dbReference>
<evidence type="ECO:0000313" key="3">
    <source>
        <dbReference type="Proteomes" id="UP000257080"/>
    </source>
</evidence>
<dbReference type="Proteomes" id="UP000257080">
    <property type="component" value="Unassembled WGS sequence"/>
</dbReference>
<dbReference type="PANTHER" id="PTHR35004">
    <property type="entry name" value="TRANSPOSASE RV3428C-RELATED"/>
    <property type="match status" value="1"/>
</dbReference>
<protein>
    <submittedName>
        <fullName evidence="2">Transcriptional regulator</fullName>
    </submittedName>
</protein>
<sequence length="239" mass="25559">AGTSDLTPMFAAFSKHHAVSVVACRPRSGNRKGVVEKNNHTAAQRWWRNLADELTPEQAQHSLTTFASSQDGRRREGRDGSTTAAVMFAAERLAPLPPTLFPVVVTEERTATRQALIDWRGNRYSVPPELAATKVVVYQRLGAATIDIATISGIVLARHQIAEPGLGVTIRDSGHVTALEAIALASAPPGRPHRKKERIPPGTGARTAAAELAGTPAPTTTVINLAAYEQAAKNRNTLQ</sequence>
<gene>
    <name evidence="2" type="ORF">B7R25_17505</name>
</gene>
<proteinExistence type="predicted"/>
<accession>A0A3E0W6N2</accession>
<dbReference type="InterPro" id="IPR054353">
    <property type="entry name" value="IstA-like_C"/>
</dbReference>